<evidence type="ECO:0000256" key="2">
    <source>
        <dbReference type="ARBA" id="ARBA00022737"/>
    </source>
</evidence>
<sequence length="512" mass="56235">MLERTNILSVILLICFANIGYSHDFVPQDIKNLPTASFGQPTPQIDAPQGAGQITFDRHGNFWTLVSEGKNGNSLLYVLPAQNPTVWEQDSLSNLPEGKWRWVLADFFGYIWISDGRQLLRMSPHNPQNGWQEISADNAFPNDSITAMALSPSGLVMLAFQKGGIVELDQIRPNGSERHQNQISQIDSPANINQLQTDMDGNIWAKAGNKIYRKAAESNAWQKDWKRVASMPGGSHDLGGEVLDGVFYMDWAITGEYGYPSYDLIHSKLISFNPKNASWNIVADYGLPRGYCGVGILNGKIWTAGGASINENGERYNTAMTQVFDPETGEITKGPDLPLPLPSALALSSGGRLYILGFPEGEEATLKLYSIGSDETEWRIEPEGPSGIGSSYGTALNGKLYTVISHSCIAIFDPKTRTWETTEAPNSPRSPAVGHYNGEIWVMGGRNKEAENISYIYTPKSKTWRKGPNLPHNLIWGAAFNIDGELYVTGGCEGRGYSNATYKLRSSNKGAN</sequence>
<name>A0AAQ3QQT7_9BACT</name>
<keyword evidence="1" id="KW-0880">Kelch repeat</keyword>
<dbReference type="InterPro" id="IPR011043">
    <property type="entry name" value="Gal_Oxase/kelch_b-propeller"/>
</dbReference>
<evidence type="ECO:0000313" key="4">
    <source>
        <dbReference type="Proteomes" id="UP001304300"/>
    </source>
</evidence>
<dbReference type="Gene3D" id="2.120.10.80">
    <property type="entry name" value="Kelch-type beta propeller"/>
    <property type="match status" value="2"/>
</dbReference>
<organism evidence="3 4">
    <name type="scientific">Rubellicoccus peritrichatus</name>
    <dbReference type="NCBI Taxonomy" id="3080537"/>
    <lineage>
        <taxon>Bacteria</taxon>
        <taxon>Pseudomonadati</taxon>
        <taxon>Verrucomicrobiota</taxon>
        <taxon>Opitutia</taxon>
        <taxon>Puniceicoccales</taxon>
        <taxon>Cerasicoccaceae</taxon>
        <taxon>Rubellicoccus</taxon>
    </lineage>
</organism>
<gene>
    <name evidence="3" type="ORF">RZN69_18405</name>
</gene>
<keyword evidence="4" id="KW-1185">Reference proteome</keyword>
<dbReference type="Proteomes" id="UP001304300">
    <property type="component" value="Chromosome"/>
</dbReference>
<dbReference type="SUPFAM" id="SSF63829">
    <property type="entry name" value="Calcium-dependent phosphotriesterase"/>
    <property type="match status" value="1"/>
</dbReference>
<evidence type="ECO:0000256" key="1">
    <source>
        <dbReference type="ARBA" id="ARBA00022441"/>
    </source>
</evidence>
<accession>A0AAQ3QQT7</accession>
<dbReference type="RefSeq" id="WP_317832712.1">
    <property type="nucleotide sequence ID" value="NZ_CP136920.1"/>
</dbReference>
<dbReference type="EMBL" id="CP136920">
    <property type="protein sequence ID" value="WOO40598.1"/>
    <property type="molecule type" value="Genomic_DNA"/>
</dbReference>
<dbReference type="PANTHER" id="PTHR24412:SF489">
    <property type="entry name" value="RING FINGER DOMAIN AND KELCH REPEAT-CONTAINING PROTEIN DDB_G0271372"/>
    <property type="match status" value="1"/>
</dbReference>
<dbReference type="KEGG" id="puo:RZN69_18405"/>
<proteinExistence type="predicted"/>
<dbReference type="AlphaFoldDB" id="A0AAQ3QQT7"/>
<dbReference type="SUPFAM" id="SSF50965">
    <property type="entry name" value="Galactose oxidase, central domain"/>
    <property type="match status" value="1"/>
</dbReference>
<keyword evidence="2" id="KW-0677">Repeat</keyword>
<evidence type="ECO:0000313" key="3">
    <source>
        <dbReference type="EMBL" id="WOO40598.1"/>
    </source>
</evidence>
<dbReference type="Pfam" id="PF01344">
    <property type="entry name" value="Kelch_1"/>
    <property type="match status" value="1"/>
</dbReference>
<protein>
    <submittedName>
        <fullName evidence="3">Uncharacterized protein</fullName>
    </submittedName>
</protein>
<dbReference type="InterPro" id="IPR006652">
    <property type="entry name" value="Kelch_1"/>
</dbReference>
<dbReference type="InterPro" id="IPR015915">
    <property type="entry name" value="Kelch-typ_b-propeller"/>
</dbReference>
<reference evidence="3 4" key="1">
    <citation type="submission" date="2023-10" db="EMBL/GenBank/DDBJ databases">
        <title>Rubellicoccus peritrichatus gen. nov., sp. nov., isolated from an algae of coral reef tank.</title>
        <authorList>
            <person name="Luo J."/>
        </authorList>
    </citation>
    <scope>NUCLEOTIDE SEQUENCE [LARGE SCALE GENOMIC DNA]</scope>
    <source>
        <strain evidence="3 4">CR14</strain>
    </source>
</reference>
<dbReference type="PANTHER" id="PTHR24412">
    <property type="entry name" value="KELCH PROTEIN"/>
    <property type="match status" value="1"/>
</dbReference>